<gene>
    <name evidence="2" type="ORF">LNINA_LOCUS2230</name>
</gene>
<dbReference type="Proteomes" id="UP001497472">
    <property type="component" value="Unassembled WGS sequence"/>
</dbReference>
<sequence length="86" mass="8968">MSVTEEPLCVDAAWLAGVDGSSSSSRQLPRKPSSKGGWSEPLGGQRPGPPTPPYTSAPCVMVPVAVDGRTRSRASNVCQGSRLSRD</sequence>
<accession>A0AAV1IZZ2</accession>
<organism evidence="2 3">
    <name type="scientific">Leptosia nina</name>
    <dbReference type="NCBI Taxonomy" id="320188"/>
    <lineage>
        <taxon>Eukaryota</taxon>
        <taxon>Metazoa</taxon>
        <taxon>Ecdysozoa</taxon>
        <taxon>Arthropoda</taxon>
        <taxon>Hexapoda</taxon>
        <taxon>Insecta</taxon>
        <taxon>Pterygota</taxon>
        <taxon>Neoptera</taxon>
        <taxon>Endopterygota</taxon>
        <taxon>Lepidoptera</taxon>
        <taxon>Glossata</taxon>
        <taxon>Ditrysia</taxon>
        <taxon>Papilionoidea</taxon>
        <taxon>Pieridae</taxon>
        <taxon>Pierinae</taxon>
        <taxon>Leptosia</taxon>
    </lineage>
</organism>
<protein>
    <submittedName>
        <fullName evidence="2">Uncharacterized protein</fullName>
    </submittedName>
</protein>
<keyword evidence="3" id="KW-1185">Reference proteome</keyword>
<comment type="caution">
    <text evidence="2">The sequence shown here is derived from an EMBL/GenBank/DDBJ whole genome shotgun (WGS) entry which is preliminary data.</text>
</comment>
<name>A0AAV1IZZ2_9NEOP</name>
<feature type="region of interest" description="Disordered" evidence="1">
    <location>
        <begin position="15"/>
        <end position="57"/>
    </location>
</feature>
<dbReference type="AlphaFoldDB" id="A0AAV1IZZ2"/>
<proteinExistence type="predicted"/>
<reference evidence="2 3" key="1">
    <citation type="submission" date="2023-11" db="EMBL/GenBank/DDBJ databases">
        <authorList>
            <person name="Okamura Y."/>
        </authorList>
    </citation>
    <scope>NUCLEOTIDE SEQUENCE [LARGE SCALE GENOMIC DNA]</scope>
</reference>
<evidence type="ECO:0000313" key="3">
    <source>
        <dbReference type="Proteomes" id="UP001497472"/>
    </source>
</evidence>
<evidence type="ECO:0000256" key="1">
    <source>
        <dbReference type="SAM" id="MobiDB-lite"/>
    </source>
</evidence>
<evidence type="ECO:0000313" key="2">
    <source>
        <dbReference type="EMBL" id="CAK1542326.1"/>
    </source>
</evidence>
<dbReference type="EMBL" id="CAVLEF010000003">
    <property type="protein sequence ID" value="CAK1542326.1"/>
    <property type="molecule type" value="Genomic_DNA"/>
</dbReference>